<dbReference type="GO" id="GO:0045275">
    <property type="term" value="C:respiratory chain complex III"/>
    <property type="evidence" value="ECO:0007669"/>
    <property type="project" value="UniProtKB-UniRule"/>
</dbReference>
<dbReference type="Pfam" id="PF02939">
    <property type="entry name" value="UcrQ"/>
    <property type="match status" value="1"/>
</dbReference>
<keyword evidence="10 11" id="KW-0472">Membrane</keyword>
<evidence type="ECO:0000256" key="9">
    <source>
        <dbReference type="ARBA" id="ARBA00023128"/>
    </source>
</evidence>
<evidence type="ECO:0000313" key="13">
    <source>
        <dbReference type="Proteomes" id="UP000606974"/>
    </source>
</evidence>
<keyword evidence="6 11" id="KW-0999">Mitochondrion inner membrane</keyword>
<evidence type="ECO:0000256" key="4">
    <source>
        <dbReference type="ARBA" id="ARBA00022660"/>
    </source>
</evidence>
<dbReference type="InterPro" id="IPR004205">
    <property type="entry name" value="Cyt_bc1_su8"/>
</dbReference>
<comment type="subcellular location">
    <subcellularLocation>
        <location evidence="1 11">Mitochondrion inner membrane</location>
        <topology evidence="1 11">Single-pass membrane protein</topology>
    </subcellularLocation>
</comment>
<comment type="subunit">
    <text evidence="11">Component of the ubiquinol-cytochrome c oxidoreductase (cytochrome b-c1 complex, complex III, CIII), a multisubunit enzyme composed of 3 respiratory subunits cytochrome b, cytochrome c1 and Rieske protein, 2 core protein subunits, and additional low-molecular weight protein subunits. The complex exists as an obligatory dimer and forms supercomplexes (SCs) in the inner mitochondrial membrane with cytochrome c oxidase (complex IV, CIV).</text>
</comment>
<keyword evidence="3 11" id="KW-0813">Transport</keyword>
<dbReference type="EMBL" id="JAACFV010000017">
    <property type="protein sequence ID" value="KAF7511763.1"/>
    <property type="molecule type" value="Genomic_DNA"/>
</dbReference>
<gene>
    <name evidence="12" type="ORF">GJ744_003494</name>
</gene>
<evidence type="ECO:0000256" key="2">
    <source>
        <dbReference type="ARBA" id="ARBA00007668"/>
    </source>
</evidence>
<evidence type="ECO:0000256" key="7">
    <source>
        <dbReference type="ARBA" id="ARBA00022982"/>
    </source>
</evidence>
<dbReference type="PANTHER" id="PTHR12119">
    <property type="entry name" value="UBIQUINOL-CYTOCHROME C REDUCTASE COMPLEX UBIQUINONE-BINDING PROTEIN QP-C"/>
    <property type="match status" value="1"/>
</dbReference>
<keyword evidence="5 11" id="KW-0812">Transmembrane</keyword>
<sequence>MRVSPQLRIQASRLLRDGGLDPKHGKFLGPWGNIGSQPQKGLTSYSLSPNRQRPLGGVVHAAIFNTTRRTKDQILFWLTPMVLGYAVMDWAIQKNEYYNSKPGRMAAEEHGAETEINMKG</sequence>
<organism evidence="12 13">
    <name type="scientific">Endocarpon pusillum</name>
    <dbReference type="NCBI Taxonomy" id="364733"/>
    <lineage>
        <taxon>Eukaryota</taxon>
        <taxon>Fungi</taxon>
        <taxon>Dikarya</taxon>
        <taxon>Ascomycota</taxon>
        <taxon>Pezizomycotina</taxon>
        <taxon>Eurotiomycetes</taxon>
        <taxon>Chaetothyriomycetidae</taxon>
        <taxon>Verrucariales</taxon>
        <taxon>Verrucariaceae</taxon>
        <taxon>Endocarpon</taxon>
    </lineage>
</organism>
<comment type="function">
    <text evidence="11">Component of the ubiquinol-cytochrome c oxidoreductase, a multisubunit transmembrane complex that is part of the mitochondrial electron transport chain which drives oxidative phosphorylation. The complex plays an important role in the uptake of multiple carbon sources present in different host niches.</text>
</comment>
<proteinExistence type="inferred from homology"/>
<keyword evidence="7 11" id="KW-0249">Electron transport</keyword>
<reference evidence="12" key="1">
    <citation type="submission" date="2020-02" db="EMBL/GenBank/DDBJ databases">
        <authorList>
            <person name="Palmer J.M."/>
        </authorList>
    </citation>
    <scope>NUCLEOTIDE SEQUENCE</scope>
    <source>
        <strain evidence="12">EPUS1.4</strain>
        <tissue evidence="12">Thallus</tissue>
    </source>
</reference>
<keyword evidence="9 11" id="KW-0496">Mitochondrion</keyword>
<evidence type="ECO:0000256" key="1">
    <source>
        <dbReference type="ARBA" id="ARBA00004434"/>
    </source>
</evidence>
<evidence type="ECO:0000256" key="10">
    <source>
        <dbReference type="ARBA" id="ARBA00023136"/>
    </source>
</evidence>
<dbReference type="GO" id="GO:0005743">
    <property type="term" value="C:mitochondrial inner membrane"/>
    <property type="evidence" value="ECO:0007669"/>
    <property type="project" value="UniProtKB-SubCell"/>
</dbReference>
<dbReference type="SUPFAM" id="SSF81508">
    <property type="entry name" value="Ubiquinone-binding protein QP-C of cytochrome bc1 complex (Ubiquinol-cytochrome c reductase)"/>
    <property type="match status" value="1"/>
</dbReference>
<dbReference type="PANTHER" id="PTHR12119:SF2">
    <property type="entry name" value="CYTOCHROME B-C1 COMPLEX SUBUNIT 8"/>
    <property type="match status" value="1"/>
</dbReference>
<dbReference type="Gene3D" id="1.20.5.210">
    <property type="entry name" value="Cytochrome b-c1 complex subunit 8"/>
    <property type="match status" value="1"/>
</dbReference>
<evidence type="ECO:0000256" key="3">
    <source>
        <dbReference type="ARBA" id="ARBA00022448"/>
    </source>
</evidence>
<keyword evidence="4 11" id="KW-0679">Respiratory chain</keyword>
<evidence type="ECO:0000313" key="12">
    <source>
        <dbReference type="EMBL" id="KAF7511763.1"/>
    </source>
</evidence>
<evidence type="ECO:0000256" key="11">
    <source>
        <dbReference type="RuleBase" id="RU368118"/>
    </source>
</evidence>
<dbReference type="OrthoDB" id="6683853at2759"/>
<dbReference type="Proteomes" id="UP000606974">
    <property type="component" value="Unassembled WGS sequence"/>
</dbReference>
<accession>A0A8H7AMA7</accession>
<evidence type="ECO:0000256" key="8">
    <source>
        <dbReference type="ARBA" id="ARBA00022989"/>
    </source>
</evidence>
<dbReference type="GO" id="GO:0006122">
    <property type="term" value="P:mitochondrial electron transport, ubiquinol to cytochrome c"/>
    <property type="evidence" value="ECO:0007669"/>
    <property type="project" value="UniProtKB-UniRule"/>
</dbReference>
<protein>
    <recommendedName>
        <fullName evidence="11">Cytochrome b-c1 complex subunit 8</fullName>
    </recommendedName>
    <alternativeName>
        <fullName evidence="11">Complex III subunit 8</fullName>
    </alternativeName>
</protein>
<evidence type="ECO:0000256" key="6">
    <source>
        <dbReference type="ARBA" id="ARBA00022792"/>
    </source>
</evidence>
<feature type="transmembrane region" description="Helical" evidence="11">
    <location>
        <begin position="74"/>
        <end position="92"/>
    </location>
</feature>
<comment type="caution">
    <text evidence="12">The sequence shown here is derived from an EMBL/GenBank/DDBJ whole genome shotgun (WGS) entry which is preliminary data.</text>
</comment>
<dbReference type="AlphaFoldDB" id="A0A8H7AMA7"/>
<evidence type="ECO:0000256" key="5">
    <source>
        <dbReference type="ARBA" id="ARBA00022692"/>
    </source>
</evidence>
<name>A0A8H7AMA7_9EURO</name>
<dbReference type="InterPro" id="IPR036642">
    <property type="entry name" value="Cyt_bc1_su8_sf"/>
</dbReference>
<dbReference type="FunFam" id="1.20.5.210:FF:000001">
    <property type="entry name" value="Cytochrome b-c1 complex subunit 8"/>
    <property type="match status" value="1"/>
</dbReference>
<keyword evidence="13" id="KW-1185">Reference proteome</keyword>
<comment type="similarity">
    <text evidence="2 11">Belongs to the UQCRQ/QCR8 family.</text>
</comment>
<keyword evidence="8 11" id="KW-1133">Transmembrane helix</keyword>